<evidence type="ECO:0000313" key="1">
    <source>
        <dbReference type="EMBL" id="OAD23999.1"/>
    </source>
</evidence>
<reference evidence="1 2" key="1">
    <citation type="submission" date="2016-05" db="EMBL/GenBank/DDBJ databases">
        <title>Single-cell genome of chain-forming Candidatus Thiomargarita nelsonii and comparison to other large sulfur-oxidizing bacteria.</title>
        <authorList>
            <person name="Winkel M."/>
            <person name="Salman V."/>
            <person name="Woyke T."/>
            <person name="Schulz-Vogt H."/>
            <person name="Richter M."/>
            <person name="Flood B."/>
            <person name="Bailey J."/>
            <person name="Amann R."/>
            <person name="Mussmann M."/>
        </authorList>
    </citation>
    <scope>NUCLEOTIDE SEQUENCE [LARGE SCALE GENOMIC DNA]</scope>
    <source>
        <strain evidence="1 2">THI036</strain>
    </source>
</reference>
<dbReference type="Proteomes" id="UP000076962">
    <property type="component" value="Unassembled WGS sequence"/>
</dbReference>
<gene>
    <name evidence="1" type="ORF">THIOM_000152</name>
</gene>
<accession>A0A176S806</accession>
<organism evidence="1 2">
    <name type="scientific">Candidatus Thiomargarita nelsonii</name>
    <dbReference type="NCBI Taxonomy" id="1003181"/>
    <lineage>
        <taxon>Bacteria</taxon>
        <taxon>Pseudomonadati</taxon>
        <taxon>Pseudomonadota</taxon>
        <taxon>Gammaproteobacteria</taxon>
        <taxon>Thiotrichales</taxon>
        <taxon>Thiotrichaceae</taxon>
        <taxon>Thiomargarita</taxon>
    </lineage>
</organism>
<protein>
    <submittedName>
        <fullName evidence="1">Uncharacterized protein</fullName>
    </submittedName>
</protein>
<sequence length="65" mass="7535">MRQTATPDQPVSVGNTVVDWQNVSPKLGVPVIRLSVARLIQRCRDSRLNCWNLRFLIDEFRLKNL</sequence>
<keyword evidence="2" id="KW-1185">Reference proteome</keyword>
<proteinExistence type="predicted"/>
<evidence type="ECO:0000313" key="2">
    <source>
        <dbReference type="Proteomes" id="UP000076962"/>
    </source>
</evidence>
<dbReference type="EMBL" id="LUTY01000056">
    <property type="protein sequence ID" value="OAD23999.1"/>
    <property type="molecule type" value="Genomic_DNA"/>
</dbReference>
<comment type="caution">
    <text evidence="1">The sequence shown here is derived from an EMBL/GenBank/DDBJ whole genome shotgun (WGS) entry which is preliminary data.</text>
</comment>
<dbReference type="AlphaFoldDB" id="A0A176S806"/>
<name>A0A176S806_9GAMM</name>